<comment type="caution">
    <text evidence="1">The sequence shown here is derived from an EMBL/GenBank/DDBJ whole genome shotgun (WGS) entry which is preliminary data.</text>
</comment>
<feature type="non-terminal residue" evidence="1">
    <location>
        <position position="1"/>
    </location>
</feature>
<dbReference type="Proteomes" id="UP000663881">
    <property type="component" value="Unassembled WGS sequence"/>
</dbReference>
<protein>
    <submittedName>
        <fullName evidence="1">Uncharacterized protein</fullName>
    </submittedName>
</protein>
<accession>A0A820MEW9</accession>
<feature type="non-terminal residue" evidence="1">
    <location>
        <position position="131"/>
    </location>
</feature>
<dbReference type="AlphaFoldDB" id="A0A820MEW9"/>
<proteinExistence type="predicted"/>
<evidence type="ECO:0000313" key="2">
    <source>
        <dbReference type="Proteomes" id="UP000663881"/>
    </source>
</evidence>
<organism evidence="1 2">
    <name type="scientific">Adineta steineri</name>
    <dbReference type="NCBI Taxonomy" id="433720"/>
    <lineage>
        <taxon>Eukaryota</taxon>
        <taxon>Metazoa</taxon>
        <taxon>Spiralia</taxon>
        <taxon>Gnathifera</taxon>
        <taxon>Rotifera</taxon>
        <taxon>Eurotatoria</taxon>
        <taxon>Bdelloidea</taxon>
        <taxon>Adinetida</taxon>
        <taxon>Adinetidae</taxon>
        <taxon>Adineta</taxon>
    </lineage>
</organism>
<name>A0A820MEW9_9BILA</name>
<dbReference type="Gene3D" id="1.20.920.20">
    <property type="match status" value="1"/>
</dbReference>
<reference evidence="1" key="1">
    <citation type="submission" date="2021-02" db="EMBL/GenBank/DDBJ databases">
        <authorList>
            <person name="Nowell W R."/>
        </authorList>
    </citation>
    <scope>NUCLEOTIDE SEQUENCE</scope>
</reference>
<evidence type="ECO:0000313" key="1">
    <source>
        <dbReference type="EMBL" id="CAF4372902.1"/>
    </source>
</evidence>
<gene>
    <name evidence="1" type="ORF">OKA104_LOCUS49934</name>
</gene>
<sequence length="131" mass="15383">PLKYECERALELLNRLMKIEHMKIRVLRLNPSTIAELHSYTKPPDEVLTVMRATFLLLGHSEREIQDWPQIQSLLGRFGRESIRRRCYELNPLAIPVDKAHEAKDILRNYDLLRVTEISVGLSAFFNWVNI</sequence>
<dbReference type="EMBL" id="CAJOAY010024226">
    <property type="protein sequence ID" value="CAF4372902.1"/>
    <property type="molecule type" value="Genomic_DNA"/>
</dbReference>